<accession>A0A1F7L2A8</accession>
<evidence type="ECO:0000256" key="1">
    <source>
        <dbReference type="ARBA" id="ARBA00007435"/>
    </source>
</evidence>
<dbReference type="PANTHER" id="PTHR34477:SF1">
    <property type="entry name" value="UPF0213 PROTEIN YHBQ"/>
    <property type="match status" value="1"/>
</dbReference>
<dbReference type="EMBL" id="MGBR01000001">
    <property type="protein sequence ID" value="OGK74196.1"/>
    <property type="molecule type" value="Genomic_DNA"/>
</dbReference>
<evidence type="ECO:0000313" key="4">
    <source>
        <dbReference type="Proteomes" id="UP000177050"/>
    </source>
</evidence>
<dbReference type="Proteomes" id="UP000177050">
    <property type="component" value="Unassembled WGS sequence"/>
</dbReference>
<dbReference type="AlphaFoldDB" id="A0A1F7L2A8"/>
<dbReference type="SUPFAM" id="SSF82771">
    <property type="entry name" value="GIY-YIG endonuclease"/>
    <property type="match status" value="1"/>
</dbReference>
<sequence length="78" mass="9182">MYYVYVLQLKDGSFYIGFTSNLKNRIIYHDQGLVPSTKNYRPVSLVHYSAFLTQKKATDFEKYLKTSSGFAFRNKRLI</sequence>
<proteinExistence type="inferred from homology"/>
<protein>
    <recommendedName>
        <fullName evidence="2">GIY-YIG domain-containing protein</fullName>
    </recommendedName>
</protein>
<dbReference type="CDD" id="cd10449">
    <property type="entry name" value="GIY-YIG_SLX1_like"/>
    <property type="match status" value="1"/>
</dbReference>
<gene>
    <name evidence="3" type="ORF">A3K52_05525</name>
</gene>
<dbReference type="InterPro" id="IPR035901">
    <property type="entry name" value="GIY-YIG_endonuc_sf"/>
</dbReference>
<comment type="similarity">
    <text evidence="1">Belongs to the UPF0213 family.</text>
</comment>
<comment type="caution">
    <text evidence="3">The sequence shown here is derived from an EMBL/GenBank/DDBJ whole genome shotgun (WGS) entry which is preliminary data.</text>
</comment>
<dbReference type="InterPro" id="IPR000305">
    <property type="entry name" value="GIY-YIG_endonuc"/>
</dbReference>
<dbReference type="InterPro" id="IPR050190">
    <property type="entry name" value="UPF0213_domain"/>
</dbReference>
<dbReference type="Pfam" id="PF01541">
    <property type="entry name" value="GIY-YIG"/>
    <property type="match status" value="1"/>
</dbReference>
<reference evidence="3 4" key="1">
    <citation type="journal article" date="2016" name="Nat. Commun.">
        <title>Thousands of microbial genomes shed light on interconnected biogeochemical processes in an aquifer system.</title>
        <authorList>
            <person name="Anantharaman K."/>
            <person name="Brown C.T."/>
            <person name="Hug L.A."/>
            <person name="Sharon I."/>
            <person name="Castelle C.J."/>
            <person name="Probst A.J."/>
            <person name="Thomas B.C."/>
            <person name="Singh A."/>
            <person name="Wilkins M.J."/>
            <person name="Karaoz U."/>
            <person name="Brodie E.L."/>
            <person name="Williams K.H."/>
            <person name="Hubbard S.S."/>
            <person name="Banfield J.F."/>
        </authorList>
    </citation>
    <scope>NUCLEOTIDE SEQUENCE [LARGE SCALE GENOMIC DNA]</scope>
</reference>
<evidence type="ECO:0000313" key="3">
    <source>
        <dbReference type="EMBL" id="OGK74196.1"/>
    </source>
</evidence>
<name>A0A1F7L2A8_9BACT</name>
<evidence type="ECO:0000259" key="2">
    <source>
        <dbReference type="PROSITE" id="PS50164"/>
    </source>
</evidence>
<dbReference type="PANTHER" id="PTHR34477">
    <property type="entry name" value="UPF0213 PROTEIN YHBQ"/>
    <property type="match status" value="1"/>
</dbReference>
<organism evidence="3 4">
    <name type="scientific">Candidatus Roizmanbacteria bacterium RIFOXYD1_FULL_38_12</name>
    <dbReference type="NCBI Taxonomy" id="1802093"/>
    <lineage>
        <taxon>Bacteria</taxon>
        <taxon>Candidatus Roizmaniibacteriota</taxon>
    </lineage>
</organism>
<dbReference type="PROSITE" id="PS50164">
    <property type="entry name" value="GIY_YIG"/>
    <property type="match status" value="1"/>
</dbReference>
<feature type="domain" description="GIY-YIG" evidence="2">
    <location>
        <begin position="1"/>
        <end position="78"/>
    </location>
</feature>
<dbReference type="Gene3D" id="3.40.1440.10">
    <property type="entry name" value="GIY-YIG endonuclease"/>
    <property type="match status" value="1"/>
</dbReference>